<sequence length="185" mass="21881">MLSTNRTLTNNRRQMPLQFNLSGYNGDMRFFRNLEAGDYLHKWKQSINDTICFLDKVSFGDSESDVKKILGEPFFIYRNRLSNLPHTVYSYGLRSGSNKLKVELHFVDKSFVLGAIFYKTESINFSDLNHYFKETFKLETFHFKRDIIVDPSGNFLEFHHDPNCFIMTFSKLKWINSTSLFQHMN</sequence>
<dbReference type="RefSeq" id="WP_318346820.1">
    <property type="nucleotide sequence ID" value="NZ_AP018694.1"/>
</dbReference>
<proteinExistence type="predicted"/>
<accession>A0A5K7SAI9</accession>
<protein>
    <submittedName>
        <fullName evidence="1">Uncharacterized protein</fullName>
    </submittedName>
</protein>
<dbReference type="Proteomes" id="UP001193389">
    <property type="component" value="Chromosome"/>
</dbReference>
<dbReference type="KEGG" id="anf:AQPE_2651"/>
<gene>
    <name evidence="1" type="ORF">AQPE_2651</name>
</gene>
<name>A0A5K7SAI9_9BACT</name>
<evidence type="ECO:0000313" key="1">
    <source>
        <dbReference type="EMBL" id="BBE18489.1"/>
    </source>
</evidence>
<dbReference type="EMBL" id="AP018694">
    <property type="protein sequence ID" value="BBE18489.1"/>
    <property type="molecule type" value="Genomic_DNA"/>
</dbReference>
<keyword evidence="2" id="KW-1185">Reference proteome</keyword>
<organism evidence="1 2">
    <name type="scientific">Aquipluma nitroreducens</name>
    <dbReference type="NCBI Taxonomy" id="2010828"/>
    <lineage>
        <taxon>Bacteria</taxon>
        <taxon>Pseudomonadati</taxon>
        <taxon>Bacteroidota</taxon>
        <taxon>Bacteroidia</taxon>
        <taxon>Marinilabiliales</taxon>
        <taxon>Prolixibacteraceae</taxon>
        <taxon>Aquipluma</taxon>
    </lineage>
</organism>
<evidence type="ECO:0000313" key="2">
    <source>
        <dbReference type="Proteomes" id="UP001193389"/>
    </source>
</evidence>
<dbReference type="AlphaFoldDB" id="A0A5K7SAI9"/>
<reference evidence="1" key="1">
    <citation type="journal article" date="2020" name="Int. J. Syst. Evol. Microbiol.">
        <title>Aquipluma nitroreducens gen. nov. sp. nov., a novel facultatively anaerobic bacterium isolated from a freshwater lake.</title>
        <authorList>
            <person name="Watanabe M."/>
            <person name="Kojima H."/>
            <person name="Fukui M."/>
        </authorList>
    </citation>
    <scope>NUCLEOTIDE SEQUENCE</scope>
    <source>
        <strain evidence="1">MeG22</strain>
    </source>
</reference>